<evidence type="ECO:0000256" key="1">
    <source>
        <dbReference type="ARBA" id="ARBA00023015"/>
    </source>
</evidence>
<keyword evidence="3" id="KW-0804">Transcription</keyword>
<dbReference type="SUPFAM" id="SSF46689">
    <property type="entry name" value="Homeodomain-like"/>
    <property type="match status" value="2"/>
</dbReference>
<keyword evidence="8" id="KW-1185">Reference proteome</keyword>
<dbReference type="SUPFAM" id="SSF52172">
    <property type="entry name" value="CheY-like"/>
    <property type="match status" value="1"/>
</dbReference>
<keyword evidence="1" id="KW-0805">Transcription regulation</keyword>
<dbReference type="Gene3D" id="3.40.50.2300">
    <property type="match status" value="1"/>
</dbReference>
<dbReference type="AlphaFoldDB" id="A0A7Z2VLS0"/>
<dbReference type="SMART" id="SM00342">
    <property type="entry name" value="HTH_ARAC"/>
    <property type="match status" value="1"/>
</dbReference>
<dbReference type="Pfam" id="PF12833">
    <property type="entry name" value="HTH_18"/>
    <property type="match status" value="1"/>
</dbReference>
<protein>
    <submittedName>
        <fullName evidence="7">Response regulator</fullName>
    </submittedName>
</protein>
<evidence type="ECO:0000256" key="3">
    <source>
        <dbReference type="ARBA" id="ARBA00023163"/>
    </source>
</evidence>
<evidence type="ECO:0000259" key="6">
    <source>
        <dbReference type="PROSITE" id="PS50110"/>
    </source>
</evidence>
<name>A0A7Z2VLS0_9BACL</name>
<feature type="modified residue" description="4-aspartylphosphate" evidence="4">
    <location>
        <position position="55"/>
    </location>
</feature>
<dbReference type="PROSITE" id="PS01124">
    <property type="entry name" value="HTH_ARAC_FAMILY_2"/>
    <property type="match status" value="1"/>
</dbReference>
<dbReference type="InterPro" id="IPR001789">
    <property type="entry name" value="Sig_transdc_resp-reg_receiver"/>
</dbReference>
<accession>A0A7Z2VLS0</accession>
<gene>
    <name evidence="7" type="ORF">HH215_22015</name>
</gene>
<feature type="domain" description="HTH araC/xylS-type" evidence="5">
    <location>
        <begin position="419"/>
        <end position="517"/>
    </location>
</feature>
<dbReference type="InterPro" id="IPR011006">
    <property type="entry name" value="CheY-like_superfamily"/>
</dbReference>
<sequence length="521" mass="59215">MYRYVVIDDETLIRKAIVKKISTLGLPLAWVGEAEDGEEGLALVVRERPDIILTDMRMPVMDGVSFLHAVTKQCSGAQLIVVSGYSDFEYTREAITSSVAGYILKPFDDEELRQALAKAIDRIEHARLNRRNAMGIELELDLVRFAAWLCRPSEDDAFPRSESYSSEPLRGLFSANSFAVAVLLEPDFPENKSGGSYLGKEDARLPEGCLRFPHPDMPGIIILISSDALSSRQAAATKVNVCLADYARKAETIAAVSGECDSVQALPRAYRSALSLLESRPFGRMSGIHKMPPERVGLDETAANGTEWRWPLIEDFLYEMEEGNETQAVRIVEDLFAAFRIDESFTMRAVKRICRTLYHRIVEHLGSVHGISPDARLEMPPLLGHILHAESLEQRFLQFVRDVVGQVPGRTAKAAVLSQQIKQYIDRHYAQQLTLEEIADRFFLHPVYLSVMFKEKMGETFQDYLRRIRMERAKHLLLTTKYRIDRISVMIGYENTKYFYKVFKKETGFTPADYRQRQISV</sequence>
<dbReference type="PROSITE" id="PS00041">
    <property type="entry name" value="HTH_ARAC_FAMILY_1"/>
    <property type="match status" value="1"/>
</dbReference>
<dbReference type="Proteomes" id="UP000502248">
    <property type="component" value="Chromosome"/>
</dbReference>
<dbReference type="CDD" id="cd17536">
    <property type="entry name" value="REC_YesN-like"/>
    <property type="match status" value="1"/>
</dbReference>
<dbReference type="GO" id="GO:0000160">
    <property type="term" value="P:phosphorelay signal transduction system"/>
    <property type="evidence" value="ECO:0007669"/>
    <property type="project" value="InterPro"/>
</dbReference>
<dbReference type="InterPro" id="IPR018062">
    <property type="entry name" value="HTH_AraC-typ_CS"/>
</dbReference>
<dbReference type="GO" id="GO:0043565">
    <property type="term" value="F:sequence-specific DNA binding"/>
    <property type="evidence" value="ECO:0007669"/>
    <property type="project" value="InterPro"/>
</dbReference>
<feature type="domain" description="Response regulatory" evidence="6">
    <location>
        <begin position="3"/>
        <end position="120"/>
    </location>
</feature>
<dbReference type="InterPro" id="IPR020449">
    <property type="entry name" value="Tscrpt_reg_AraC-type_HTH"/>
</dbReference>
<keyword evidence="4" id="KW-0597">Phosphoprotein</keyword>
<dbReference type="PANTHER" id="PTHR43280">
    <property type="entry name" value="ARAC-FAMILY TRANSCRIPTIONAL REGULATOR"/>
    <property type="match status" value="1"/>
</dbReference>
<evidence type="ECO:0000313" key="7">
    <source>
        <dbReference type="EMBL" id="QJD85593.1"/>
    </source>
</evidence>
<evidence type="ECO:0000259" key="5">
    <source>
        <dbReference type="PROSITE" id="PS01124"/>
    </source>
</evidence>
<keyword evidence="2" id="KW-0238">DNA-binding</keyword>
<dbReference type="InterPro" id="IPR018060">
    <property type="entry name" value="HTH_AraC"/>
</dbReference>
<organism evidence="7 8">
    <name type="scientific">Cohnella herbarum</name>
    <dbReference type="NCBI Taxonomy" id="2728023"/>
    <lineage>
        <taxon>Bacteria</taxon>
        <taxon>Bacillati</taxon>
        <taxon>Bacillota</taxon>
        <taxon>Bacilli</taxon>
        <taxon>Bacillales</taxon>
        <taxon>Paenibacillaceae</taxon>
        <taxon>Cohnella</taxon>
    </lineage>
</organism>
<dbReference type="PRINTS" id="PR00032">
    <property type="entry name" value="HTHARAC"/>
</dbReference>
<dbReference type="RefSeq" id="WP_169281853.1">
    <property type="nucleotide sequence ID" value="NZ_CP051680.1"/>
</dbReference>
<dbReference type="Pfam" id="PF00072">
    <property type="entry name" value="Response_reg"/>
    <property type="match status" value="1"/>
</dbReference>
<evidence type="ECO:0000256" key="4">
    <source>
        <dbReference type="PROSITE-ProRule" id="PRU00169"/>
    </source>
</evidence>
<dbReference type="InterPro" id="IPR009057">
    <property type="entry name" value="Homeodomain-like_sf"/>
</dbReference>
<evidence type="ECO:0000256" key="2">
    <source>
        <dbReference type="ARBA" id="ARBA00023125"/>
    </source>
</evidence>
<dbReference type="GO" id="GO:0003700">
    <property type="term" value="F:DNA-binding transcription factor activity"/>
    <property type="evidence" value="ECO:0007669"/>
    <property type="project" value="InterPro"/>
</dbReference>
<dbReference type="KEGG" id="cheb:HH215_22015"/>
<evidence type="ECO:0000313" key="8">
    <source>
        <dbReference type="Proteomes" id="UP000502248"/>
    </source>
</evidence>
<reference evidence="7 8" key="1">
    <citation type="submission" date="2020-04" db="EMBL/GenBank/DDBJ databases">
        <title>Genome sequencing of novel species.</title>
        <authorList>
            <person name="Heo J."/>
            <person name="Kim S.-J."/>
            <person name="Kim J.-S."/>
            <person name="Hong S.-B."/>
            <person name="Kwon S.-W."/>
        </authorList>
    </citation>
    <scope>NUCLEOTIDE SEQUENCE [LARGE SCALE GENOMIC DNA]</scope>
    <source>
        <strain evidence="7 8">MFER-1</strain>
    </source>
</reference>
<dbReference type="SMART" id="SM00448">
    <property type="entry name" value="REC"/>
    <property type="match status" value="1"/>
</dbReference>
<dbReference type="Gene3D" id="1.10.10.60">
    <property type="entry name" value="Homeodomain-like"/>
    <property type="match status" value="2"/>
</dbReference>
<dbReference type="PROSITE" id="PS50110">
    <property type="entry name" value="RESPONSE_REGULATORY"/>
    <property type="match status" value="1"/>
</dbReference>
<dbReference type="EMBL" id="CP051680">
    <property type="protein sequence ID" value="QJD85593.1"/>
    <property type="molecule type" value="Genomic_DNA"/>
</dbReference>
<dbReference type="PANTHER" id="PTHR43280:SF2">
    <property type="entry name" value="HTH-TYPE TRANSCRIPTIONAL REGULATOR EXSA"/>
    <property type="match status" value="1"/>
</dbReference>
<proteinExistence type="predicted"/>